<dbReference type="AlphaFoldDB" id="A0A1H2IH00"/>
<dbReference type="RefSeq" id="WP_074849502.1">
    <property type="nucleotide sequence ID" value="NZ_FNLM01000034.1"/>
</dbReference>
<protein>
    <submittedName>
        <fullName evidence="1">Uncharacterized protein</fullName>
    </submittedName>
</protein>
<accession>A0A1H2IH00</accession>
<name>A0A1H2IH00_9ACTN</name>
<reference evidence="1 2" key="1">
    <citation type="submission" date="2016-10" db="EMBL/GenBank/DDBJ databases">
        <authorList>
            <person name="de Groot N.N."/>
        </authorList>
    </citation>
    <scope>NUCLEOTIDE SEQUENCE [LARGE SCALE GENOMIC DNA]</scope>
    <source>
        <strain evidence="1 2">DSM 44215</strain>
    </source>
</reference>
<sequence>MIVPTTEPAELLIRHAWDLYEQDTECDHAAELRHAVWQLEEAVDYDHDDVTRLARRVVQALSTATGEEVDDILSPIGDVAAWLGLDQ</sequence>
<dbReference type="EMBL" id="FNLM01000034">
    <property type="protein sequence ID" value="SDU43216.1"/>
    <property type="molecule type" value="Genomic_DNA"/>
</dbReference>
<proteinExistence type="predicted"/>
<dbReference type="Proteomes" id="UP000183180">
    <property type="component" value="Unassembled WGS sequence"/>
</dbReference>
<gene>
    <name evidence="1" type="ORF">SAMN04488548_1341132</name>
</gene>
<evidence type="ECO:0000313" key="2">
    <source>
        <dbReference type="Proteomes" id="UP000183180"/>
    </source>
</evidence>
<organism evidence="1 2">
    <name type="scientific">Gordonia westfalica</name>
    <dbReference type="NCBI Taxonomy" id="158898"/>
    <lineage>
        <taxon>Bacteria</taxon>
        <taxon>Bacillati</taxon>
        <taxon>Actinomycetota</taxon>
        <taxon>Actinomycetes</taxon>
        <taxon>Mycobacteriales</taxon>
        <taxon>Gordoniaceae</taxon>
        <taxon>Gordonia</taxon>
    </lineage>
</organism>
<evidence type="ECO:0000313" key="1">
    <source>
        <dbReference type="EMBL" id="SDU43216.1"/>
    </source>
</evidence>